<dbReference type="InterPro" id="IPR003203">
    <property type="entry name" value="CobU/CobP"/>
</dbReference>
<keyword evidence="12" id="KW-0547">Nucleotide-binding</keyword>
<comment type="caution">
    <text evidence="18">The sequence shown here is derived from an EMBL/GenBank/DDBJ whole genome shotgun (WGS) entry which is preliminary data.</text>
</comment>
<comment type="catalytic activity">
    <reaction evidence="3">
        <text>adenosylcob(III)inamide + GTP = adenosylcob(III)inamide phosphate + GDP + H(+)</text>
        <dbReference type="Rhea" id="RHEA:15765"/>
        <dbReference type="ChEBI" id="CHEBI:2480"/>
        <dbReference type="ChEBI" id="CHEBI:15378"/>
        <dbReference type="ChEBI" id="CHEBI:37565"/>
        <dbReference type="ChEBI" id="CHEBI:58189"/>
        <dbReference type="ChEBI" id="CHEBI:58502"/>
        <dbReference type="EC" id="2.7.1.156"/>
    </reaction>
</comment>
<comment type="catalytic activity">
    <reaction evidence="2">
        <text>adenosylcob(III)inamide phosphate + GTP + H(+) = adenosylcob(III)inamide-GDP + diphosphate</text>
        <dbReference type="Rhea" id="RHEA:22712"/>
        <dbReference type="ChEBI" id="CHEBI:15378"/>
        <dbReference type="ChEBI" id="CHEBI:33019"/>
        <dbReference type="ChEBI" id="CHEBI:37565"/>
        <dbReference type="ChEBI" id="CHEBI:58502"/>
        <dbReference type="ChEBI" id="CHEBI:60487"/>
        <dbReference type="EC" id="2.7.7.62"/>
    </reaction>
</comment>
<gene>
    <name evidence="18" type="primary">cobU</name>
    <name evidence="18" type="ORF">JIV24_18120</name>
</gene>
<evidence type="ECO:0000256" key="5">
    <source>
        <dbReference type="ARBA" id="ARBA00004692"/>
    </source>
</evidence>
<evidence type="ECO:0000256" key="8">
    <source>
        <dbReference type="ARBA" id="ARBA00012016"/>
    </source>
</evidence>
<comment type="pathway">
    <text evidence="5">Cofactor biosynthesis; adenosylcobalamin biosynthesis; adenosylcobalamin from cob(II)yrinate a,c-diamide: step 6/7.</text>
</comment>
<dbReference type="PANTHER" id="PTHR34848">
    <property type="match status" value="1"/>
</dbReference>
<evidence type="ECO:0000256" key="15">
    <source>
        <dbReference type="ARBA" id="ARBA00023134"/>
    </source>
</evidence>
<evidence type="ECO:0000256" key="11">
    <source>
        <dbReference type="ARBA" id="ARBA00022679"/>
    </source>
</evidence>
<comment type="pathway">
    <text evidence="6">Cofactor biosynthesis; adenosylcobalamin biosynthesis; adenosylcobalamin from cob(II)yrinate a,c-diamide: step 5/7.</text>
</comment>
<dbReference type="InterPro" id="IPR027417">
    <property type="entry name" value="P-loop_NTPase"/>
</dbReference>
<dbReference type="EC" id="2.7.7.62" evidence="9"/>
<proteinExistence type="inferred from homology"/>
<dbReference type="Gene3D" id="3.40.50.300">
    <property type="entry name" value="P-loop containing nucleotide triphosphate hydrolases"/>
    <property type="match status" value="1"/>
</dbReference>
<evidence type="ECO:0000256" key="2">
    <source>
        <dbReference type="ARBA" id="ARBA00000711"/>
    </source>
</evidence>
<evidence type="ECO:0000256" key="3">
    <source>
        <dbReference type="ARBA" id="ARBA00001522"/>
    </source>
</evidence>
<keyword evidence="18" id="KW-0548">Nucleotidyltransferase</keyword>
<evidence type="ECO:0000256" key="14">
    <source>
        <dbReference type="ARBA" id="ARBA00022840"/>
    </source>
</evidence>
<evidence type="ECO:0000313" key="19">
    <source>
        <dbReference type="Proteomes" id="UP000605676"/>
    </source>
</evidence>
<dbReference type="PANTHER" id="PTHR34848:SF1">
    <property type="entry name" value="BIFUNCTIONAL ADENOSYLCOBALAMIN BIOSYNTHESIS PROTEIN COBU"/>
    <property type="match status" value="1"/>
</dbReference>
<keyword evidence="10" id="KW-0169">Cobalamin biosynthesis</keyword>
<evidence type="ECO:0000256" key="1">
    <source>
        <dbReference type="ARBA" id="ARBA00000312"/>
    </source>
</evidence>
<comment type="similarity">
    <text evidence="7">Belongs to the CobU/CobP family.</text>
</comment>
<dbReference type="Pfam" id="PF02283">
    <property type="entry name" value="CobU"/>
    <property type="match status" value="1"/>
</dbReference>
<keyword evidence="13 18" id="KW-0418">Kinase</keyword>
<evidence type="ECO:0000313" key="18">
    <source>
        <dbReference type="EMBL" id="MBK3519270.1"/>
    </source>
</evidence>
<keyword evidence="14" id="KW-0067">ATP-binding</keyword>
<reference evidence="18 19" key="1">
    <citation type="submission" date="2021-01" db="EMBL/GenBank/DDBJ databases">
        <title>Carboxyliciviraga sp.nov., isolated from coastal sediments.</title>
        <authorList>
            <person name="Lu D."/>
            <person name="Zhang T."/>
        </authorList>
    </citation>
    <scope>NUCLEOTIDE SEQUENCE [LARGE SCALE GENOMIC DNA]</scope>
    <source>
        <strain evidence="18 19">N1Y132</strain>
    </source>
</reference>
<keyword evidence="19" id="KW-1185">Reference proteome</keyword>
<comment type="function">
    <text evidence="4">Catalyzes ATP-dependent phosphorylation of adenosylcobinamide and addition of GMP to adenosylcobinamide phosphate.</text>
</comment>
<evidence type="ECO:0000256" key="12">
    <source>
        <dbReference type="ARBA" id="ARBA00022741"/>
    </source>
</evidence>
<accession>A0ABS1HP84</accession>
<evidence type="ECO:0000256" key="13">
    <source>
        <dbReference type="ARBA" id="ARBA00022777"/>
    </source>
</evidence>
<dbReference type="NCBIfam" id="NF004469">
    <property type="entry name" value="PRK05800.1"/>
    <property type="match status" value="1"/>
</dbReference>
<protein>
    <recommendedName>
        <fullName evidence="16">Adenosylcobinamide kinase</fullName>
        <ecNumber evidence="8">2.7.1.156</ecNumber>
        <ecNumber evidence="9">2.7.7.62</ecNumber>
    </recommendedName>
    <alternativeName>
        <fullName evidence="17">Adenosylcobinamide-phosphate guanylyltransferase</fullName>
    </alternativeName>
</protein>
<dbReference type="PIRSF" id="PIRSF006135">
    <property type="entry name" value="CobU"/>
    <property type="match status" value="1"/>
</dbReference>
<dbReference type="EMBL" id="JAENRR010000060">
    <property type="protein sequence ID" value="MBK3519270.1"/>
    <property type="molecule type" value="Genomic_DNA"/>
</dbReference>
<dbReference type="CDD" id="cd00544">
    <property type="entry name" value="CobU"/>
    <property type="match status" value="1"/>
</dbReference>
<evidence type="ECO:0000256" key="10">
    <source>
        <dbReference type="ARBA" id="ARBA00022573"/>
    </source>
</evidence>
<evidence type="ECO:0000256" key="4">
    <source>
        <dbReference type="ARBA" id="ARBA00003889"/>
    </source>
</evidence>
<dbReference type="SUPFAM" id="SSF52540">
    <property type="entry name" value="P-loop containing nucleoside triphosphate hydrolases"/>
    <property type="match status" value="1"/>
</dbReference>
<dbReference type="RefSeq" id="WP_200466491.1">
    <property type="nucleotide sequence ID" value="NZ_JAENRR010000060.1"/>
</dbReference>
<evidence type="ECO:0000256" key="9">
    <source>
        <dbReference type="ARBA" id="ARBA00012523"/>
    </source>
</evidence>
<organism evidence="18 19">
    <name type="scientific">Carboxylicivirga marina</name>
    <dbReference type="NCBI Taxonomy" id="2800988"/>
    <lineage>
        <taxon>Bacteria</taxon>
        <taxon>Pseudomonadati</taxon>
        <taxon>Bacteroidota</taxon>
        <taxon>Bacteroidia</taxon>
        <taxon>Marinilabiliales</taxon>
        <taxon>Marinilabiliaceae</taxon>
        <taxon>Carboxylicivirga</taxon>
    </lineage>
</organism>
<name>A0ABS1HP84_9BACT</name>
<evidence type="ECO:0000256" key="7">
    <source>
        <dbReference type="ARBA" id="ARBA00007490"/>
    </source>
</evidence>
<dbReference type="EC" id="2.7.1.156" evidence="8"/>
<evidence type="ECO:0000256" key="6">
    <source>
        <dbReference type="ARBA" id="ARBA00005159"/>
    </source>
</evidence>
<evidence type="ECO:0000256" key="17">
    <source>
        <dbReference type="ARBA" id="ARBA00030571"/>
    </source>
</evidence>
<evidence type="ECO:0000256" key="16">
    <source>
        <dbReference type="ARBA" id="ARBA00029570"/>
    </source>
</evidence>
<dbReference type="Proteomes" id="UP000605676">
    <property type="component" value="Unassembled WGS sequence"/>
</dbReference>
<dbReference type="GO" id="GO:0043752">
    <property type="term" value="F:adenosylcobinamide kinase activity"/>
    <property type="evidence" value="ECO:0007669"/>
    <property type="project" value="UniProtKB-EC"/>
</dbReference>
<sequence>MAQIILITGGQRSGKSSFAQKMALQLSEKPIYLATSRIWDDEHQQRINRHKSDRGPEWTNIEEEKQLSKHNIDKRVVLIDCVTLWLTNFFFDNDSNIDKSLNEAKLELEKFTQPNATFIFVTNEIGLGGMPENAIQRKFTDLQGWMNQHIASIANEVHLMVSGIPIKVK</sequence>
<keyword evidence="11 18" id="KW-0808">Transferase</keyword>
<dbReference type="GO" id="GO:0008820">
    <property type="term" value="F:cobinamide phosphate guanylyltransferase activity"/>
    <property type="evidence" value="ECO:0007669"/>
    <property type="project" value="UniProtKB-EC"/>
</dbReference>
<comment type="catalytic activity">
    <reaction evidence="1">
        <text>adenosylcob(III)inamide + ATP = adenosylcob(III)inamide phosphate + ADP + H(+)</text>
        <dbReference type="Rhea" id="RHEA:15769"/>
        <dbReference type="ChEBI" id="CHEBI:2480"/>
        <dbReference type="ChEBI" id="CHEBI:15378"/>
        <dbReference type="ChEBI" id="CHEBI:30616"/>
        <dbReference type="ChEBI" id="CHEBI:58502"/>
        <dbReference type="ChEBI" id="CHEBI:456216"/>
        <dbReference type="EC" id="2.7.1.156"/>
    </reaction>
</comment>
<keyword evidence="15" id="KW-0342">GTP-binding</keyword>